<sequence length="100" mass="11360">MCALVVRRICVRDVCVRALCIRADCNVSRAAYSRWARRFALGGQQWRSWDPVGILSLGKQIDQQVFTLRLIKIICRVDRVKLLALVIVTTTVKIASSKSR</sequence>
<evidence type="ECO:0000313" key="1">
    <source>
        <dbReference type="EMBL" id="GBP58698.1"/>
    </source>
</evidence>
<proteinExistence type="predicted"/>
<name>A0A4C1X4P8_EUMVA</name>
<evidence type="ECO:0000313" key="2">
    <source>
        <dbReference type="Proteomes" id="UP000299102"/>
    </source>
</evidence>
<keyword evidence="2" id="KW-1185">Reference proteome</keyword>
<gene>
    <name evidence="1" type="ORF">EVAR_97101_1</name>
</gene>
<dbReference type="AlphaFoldDB" id="A0A4C1X4P8"/>
<dbReference type="Proteomes" id="UP000299102">
    <property type="component" value="Unassembled WGS sequence"/>
</dbReference>
<protein>
    <submittedName>
        <fullName evidence="1">Uncharacterized protein</fullName>
    </submittedName>
</protein>
<organism evidence="1 2">
    <name type="scientific">Eumeta variegata</name>
    <name type="common">Bagworm moth</name>
    <name type="synonym">Eumeta japonica</name>
    <dbReference type="NCBI Taxonomy" id="151549"/>
    <lineage>
        <taxon>Eukaryota</taxon>
        <taxon>Metazoa</taxon>
        <taxon>Ecdysozoa</taxon>
        <taxon>Arthropoda</taxon>
        <taxon>Hexapoda</taxon>
        <taxon>Insecta</taxon>
        <taxon>Pterygota</taxon>
        <taxon>Neoptera</taxon>
        <taxon>Endopterygota</taxon>
        <taxon>Lepidoptera</taxon>
        <taxon>Glossata</taxon>
        <taxon>Ditrysia</taxon>
        <taxon>Tineoidea</taxon>
        <taxon>Psychidae</taxon>
        <taxon>Oiketicinae</taxon>
        <taxon>Eumeta</taxon>
    </lineage>
</organism>
<dbReference type="EMBL" id="BGZK01000742">
    <property type="protein sequence ID" value="GBP58698.1"/>
    <property type="molecule type" value="Genomic_DNA"/>
</dbReference>
<comment type="caution">
    <text evidence="1">The sequence shown here is derived from an EMBL/GenBank/DDBJ whole genome shotgun (WGS) entry which is preliminary data.</text>
</comment>
<reference evidence="1 2" key="1">
    <citation type="journal article" date="2019" name="Commun. Biol.">
        <title>The bagworm genome reveals a unique fibroin gene that provides high tensile strength.</title>
        <authorList>
            <person name="Kono N."/>
            <person name="Nakamura H."/>
            <person name="Ohtoshi R."/>
            <person name="Tomita M."/>
            <person name="Numata K."/>
            <person name="Arakawa K."/>
        </authorList>
    </citation>
    <scope>NUCLEOTIDE SEQUENCE [LARGE SCALE GENOMIC DNA]</scope>
</reference>
<accession>A0A4C1X4P8</accession>